<organism evidence="6 7">
    <name type="scientific">Stenotrophomonas tumulicola</name>
    <dbReference type="NCBI Taxonomy" id="1685415"/>
    <lineage>
        <taxon>Bacteria</taxon>
        <taxon>Pseudomonadati</taxon>
        <taxon>Pseudomonadota</taxon>
        <taxon>Gammaproteobacteria</taxon>
        <taxon>Lysobacterales</taxon>
        <taxon>Lysobacteraceae</taxon>
        <taxon>Stenotrophomonas</taxon>
    </lineage>
</organism>
<dbReference type="AlphaFoldDB" id="A0A7W3FLS5"/>
<dbReference type="PANTHER" id="PTHR30404">
    <property type="entry name" value="N-ACETYLMURAMOYL-L-ALANINE AMIDASE"/>
    <property type="match status" value="1"/>
</dbReference>
<reference evidence="6 7" key="1">
    <citation type="submission" date="2020-08" db="EMBL/GenBank/DDBJ databases">
        <title>Stenotrophomonas tumulicola JCM 30961.</title>
        <authorList>
            <person name="Deng Y."/>
        </authorList>
    </citation>
    <scope>NUCLEOTIDE SEQUENCE [LARGE SCALE GENOMIC DNA]</scope>
    <source>
        <strain evidence="6 7">JCM 30961</strain>
    </source>
</reference>
<evidence type="ECO:0000256" key="3">
    <source>
        <dbReference type="ARBA" id="ARBA00022801"/>
    </source>
</evidence>
<dbReference type="InterPro" id="IPR002508">
    <property type="entry name" value="MurNAc-LAA_cat"/>
</dbReference>
<sequence length="383" mass="42153">MPVAFIRLLPTSILLSVPMAHAATIAMQPHQDDAYRIAAIVRQMDQPLARADGLPRTTLSSDGSWSVELGGQFLEGQRGPQIPAELDARLQAIRLEVMLQRERQGAPAQALEFRFDGHSLEAHYPERPRPATRVATEVTDVFVSASHGYYLHGKLGWQLQRPLSNGMVEDLVTPRFADRLVAALQGDGYQVALSRSRQLVLHPVAGQPWWQMAARYNAQALYPARPDIWQSYADRDTPLREYNDDIRTRPLMANEIGAGALVHLHTNAAASAAATGAMGFHQPGRGEDQRLGHVLLCAMRDAIQALPQYHDYRVRVQPMGGNYGENRLALAPSILLELGFHTNPQDAAALQDPVFQEAVAQGLRQGYAEFRLGAGAEGEPVCQ</sequence>
<protein>
    <recommendedName>
        <fullName evidence="2">N-acetylmuramoyl-L-alanine amidase</fullName>
        <ecNumber evidence="2">3.5.1.28</ecNumber>
    </recommendedName>
</protein>
<feature type="signal peptide" evidence="4">
    <location>
        <begin position="1"/>
        <end position="22"/>
    </location>
</feature>
<keyword evidence="4" id="KW-0732">Signal</keyword>
<dbReference type="SMART" id="SM00646">
    <property type="entry name" value="Ami_3"/>
    <property type="match status" value="1"/>
</dbReference>
<feature type="domain" description="MurNAc-LAA" evidence="5">
    <location>
        <begin position="250"/>
        <end position="368"/>
    </location>
</feature>
<evidence type="ECO:0000313" key="6">
    <source>
        <dbReference type="EMBL" id="MBA8681926.1"/>
    </source>
</evidence>
<evidence type="ECO:0000256" key="1">
    <source>
        <dbReference type="ARBA" id="ARBA00001561"/>
    </source>
</evidence>
<dbReference type="Proteomes" id="UP000547058">
    <property type="component" value="Unassembled WGS sequence"/>
</dbReference>
<dbReference type="EMBL" id="JACGXS010000003">
    <property type="protein sequence ID" value="MBA8681926.1"/>
    <property type="molecule type" value="Genomic_DNA"/>
</dbReference>
<comment type="caution">
    <text evidence="6">The sequence shown here is derived from an EMBL/GenBank/DDBJ whole genome shotgun (WGS) entry which is preliminary data.</text>
</comment>
<evidence type="ECO:0000256" key="4">
    <source>
        <dbReference type="SAM" id="SignalP"/>
    </source>
</evidence>
<dbReference type="GO" id="GO:0009253">
    <property type="term" value="P:peptidoglycan catabolic process"/>
    <property type="evidence" value="ECO:0007669"/>
    <property type="project" value="InterPro"/>
</dbReference>
<proteinExistence type="predicted"/>
<accession>A0A7W3FLS5</accession>
<dbReference type="SUPFAM" id="SSF53187">
    <property type="entry name" value="Zn-dependent exopeptidases"/>
    <property type="match status" value="1"/>
</dbReference>
<feature type="chain" id="PRO_5030525800" description="N-acetylmuramoyl-L-alanine amidase" evidence="4">
    <location>
        <begin position="23"/>
        <end position="383"/>
    </location>
</feature>
<comment type="catalytic activity">
    <reaction evidence="1">
        <text>Hydrolyzes the link between N-acetylmuramoyl residues and L-amino acid residues in certain cell-wall glycopeptides.</text>
        <dbReference type="EC" id="3.5.1.28"/>
    </reaction>
</comment>
<name>A0A7W3FLS5_9GAMM</name>
<keyword evidence="7" id="KW-1185">Reference proteome</keyword>
<dbReference type="Gene3D" id="3.40.630.40">
    <property type="entry name" value="Zn-dependent exopeptidases"/>
    <property type="match status" value="1"/>
</dbReference>
<evidence type="ECO:0000259" key="5">
    <source>
        <dbReference type="SMART" id="SM00646"/>
    </source>
</evidence>
<dbReference type="InterPro" id="IPR050695">
    <property type="entry name" value="N-acetylmuramoyl_amidase_3"/>
</dbReference>
<dbReference type="CDD" id="cd02696">
    <property type="entry name" value="MurNAc-LAA"/>
    <property type="match status" value="1"/>
</dbReference>
<dbReference type="GO" id="GO:0030288">
    <property type="term" value="C:outer membrane-bounded periplasmic space"/>
    <property type="evidence" value="ECO:0007669"/>
    <property type="project" value="TreeGrafter"/>
</dbReference>
<dbReference type="Pfam" id="PF01520">
    <property type="entry name" value="Amidase_3"/>
    <property type="match status" value="1"/>
</dbReference>
<dbReference type="GO" id="GO:0008745">
    <property type="term" value="F:N-acetylmuramoyl-L-alanine amidase activity"/>
    <property type="evidence" value="ECO:0007669"/>
    <property type="project" value="UniProtKB-EC"/>
</dbReference>
<dbReference type="EC" id="3.5.1.28" evidence="2"/>
<keyword evidence="3" id="KW-0378">Hydrolase</keyword>
<dbReference type="RefSeq" id="WP_182339057.1">
    <property type="nucleotide sequence ID" value="NZ_JACGXS010000003.1"/>
</dbReference>
<gene>
    <name evidence="6" type="ORF">H4O11_08860</name>
</gene>
<dbReference type="PANTHER" id="PTHR30404:SF0">
    <property type="entry name" value="N-ACETYLMURAMOYL-L-ALANINE AMIDASE AMIC"/>
    <property type="match status" value="1"/>
</dbReference>
<evidence type="ECO:0000256" key="2">
    <source>
        <dbReference type="ARBA" id="ARBA00011901"/>
    </source>
</evidence>
<evidence type="ECO:0000313" key="7">
    <source>
        <dbReference type="Proteomes" id="UP000547058"/>
    </source>
</evidence>